<protein>
    <submittedName>
        <fullName evidence="1">Uncharacterized protein</fullName>
    </submittedName>
</protein>
<dbReference type="EMBL" id="AP024684">
    <property type="protein sequence ID" value="BCX45427.1"/>
    <property type="molecule type" value="Genomic_DNA"/>
</dbReference>
<organism evidence="1 2">
    <name type="scientific">Stenotrophomonas pavanii</name>
    <dbReference type="NCBI Taxonomy" id="487698"/>
    <lineage>
        <taxon>Bacteria</taxon>
        <taxon>Pseudomonadati</taxon>
        <taxon>Pseudomonadota</taxon>
        <taxon>Gammaproteobacteria</taxon>
        <taxon>Lysobacterales</taxon>
        <taxon>Lysobacteraceae</taxon>
        <taxon>Stenotrophomonas</taxon>
    </lineage>
</organism>
<reference evidence="1 2" key="1">
    <citation type="submission" date="2021-05" db="EMBL/GenBank/DDBJ databases">
        <title>Complete Genome Sequence of Stenotrophomonas pavanii strain Y.</title>
        <authorList>
            <person name="Dohra H."/>
            <person name="Mohad Din A.R.J."/>
            <person name="Suzuki K."/>
            <person name="Fatma A."/>
            <person name="Honjyo M."/>
            <person name="Nishimura T."/>
            <person name="Moriuch R."/>
            <person name="Masuda K."/>
            <person name="Minoura A."/>
            <person name="Tashiro Y."/>
            <person name="Futamata H."/>
        </authorList>
    </citation>
    <scope>NUCLEOTIDE SEQUENCE [LARGE SCALE GENOMIC DNA]</scope>
    <source>
        <strain evidence="2">Y</strain>
    </source>
</reference>
<accession>A0ABM7R6B3</accession>
<sequence length="44" mass="4831">MVGSTRLPASGRHYRPAVSQGKRGYLFLPLQMQLVFRAVAEALG</sequence>
<dbReference type="Proteomes" id="UP000825066">
    <property type="component" value="Chromosome"/>
</dbReference>
<dbReference type="RefSeq" id="WP_262103160.1">
    <property type="nucleotide sequence ID" value="NZ_AP024684.1"/>
</dbReference>
<name>A0ABM7R6B3_9GAMM</name>
<evidence type="ECO:0000313" key="2">
    <source>
        <dbReference type="Proteomes" id="UP000825066"/>
    </source>
</evidence>
<keyword evidence="2" id="KW-1185">Reference proteome</keyword>
<proteinExistence type="predicted"/>
<gene>
    <name evidence="1" type="ORF">STNY_R36470</name>
</gene>
<evidence type="ECO:0000313" key="1">
    <source>
        <dbReference type="EMBL" id="BCX45427.1"/>
    </source>
</evidence>